<evidence type="ECO:0000256" key="1">
    <source>
        <dbReference type="SAM" id="MobiDB-lite"/>
    </source>
</evidence>
<evidence type="ECO:0000256" key="2">
    <source>
        <dbReference type="SAM" id="SignalP"/>
    </source>
</evidence>
<reference evidence="3" key="2">
    <citation type="submission" date="2014-07" db="EMBL/GenBank/DDBJ databases">
        <authorList>
            <person name="Hull J."/>
        </authorList>
    </citation>
    <scope>NUCLEOTIDE SEQUENCE</scope>
</reference>
<feature type="signal peptide" evidence="2">
    <location>
        <begin position="1"/>
        <end position="20"/>
    </location>
</feature>
<feature type="compositionally biased region" description="Basic residues" evidence="1">
    <location>
        <begin position="94"/>
        <end position="105"/>
    </location>
</feature>
<evidence type="ECO:0000313" key="4">
    <source>
        <dbReference type="EMBL" id="JAG61033.1"/>
    </source>
</evidence>
<protein>
    <submittedName>
        <fullName evidence="3">Armadillo segment polarity protein</fullName>
    </submittedName>
</protein>
<dbReference type="AlphaFoldDB" id="A0A0A9YK06"/>
<gene>
    <name evidence="3" type="primary">arm_0</name>
    <name evidence="3" type="ORF">CM83_12953</name>
</gene>
<keyword evidence="2" id="KW-0732">Signal</keyword>
<proteinExistence type="predicted"/>
<dbReference type="EMBL" id="GBHO01012176">
    <property type="protein sequence ID" value="JAG31428.1"/>
    <property type="molecule type" value="Transcribed_RNA"/>
</dbReference>
<reference evidence="4" key="3">
    <citation type="submission" date="2014-09" db="EMBL/GenBank/DDBJ databases">
        <authorList>
            <person name="Magalhaes I.L.F."/>
            <person name="Oliveira U."/>
            <person name="Santos F.R."/>
            <person name="Vidigal T.H.D.A."/>
            <person name="Brescovit A.D."/>
            <person name="Santos A.J."/>
        </authorList>
    </citation>
    <scope>NUCLEOTIDE SEQUENCE</scope>
</reference>
<feature type="compositionally biased region" description="Polar residues" evidence="1">
    <location>
        <begin position="106"/>
        <end position="118"/>
    </location>
</feature>
<feature type="region of interest" description="Disordered" evidence="1">
    <location>
        <begin position="87"/>
        <end position="118"/>
    </location>
</feature>
<reference evidence="3" key="1">
    <citation type="journal article" date="2014" name="PLoS ONE">
        <title>Transcriptome-Based Identification of ABC Transporters in the Western Tarnished Plant Bug Lygus hesperus.</title>
        <authorList>
            <person name="Hull J.J."/>
            <person name="Chaney K."/>
            <person name="Geib S.M."/>
            <person name="Fabrick J.A."/>
            <person name="Brent C.S."/>
            <person name="Walsh D."/>
            <person name="Lavine L.C."/>
        </authorList>
    </citation>
    <scope>NUCLEOTIDE SEQUENCE</scope>
</reference>
<accession>A0A0A9YK06</accession>
<evidence type="ECO:0000313" key="3">
    <source>
        <dbReference type="EMBL" id="JAG31428.1"/>
    </source>
</evidence>
<organism evidence="3">
    <name type="scientific">Lygus hesperus</name>
    <name type="common">Western plant bug</name>
    <dbReference type="NCBI Taxonomy" id="30085"/>
    <lineage>
        <taxon>Eukaryota</taxon>
        <taxon>Metazoa</taxon>
        <taxon>Ecdysozoa</taxon>
        <taxon>Arthropoda</taxon>
        <taxon>Hexapoda</taxon>
        <taxon>Insecta</taxon>
        <taxon>Pterygota</taxon>
        <taxon>Neoptera</taxon>
        <taxon>Paraneoptera</taxon>
        <taxon>Hemiptera</taxon>
        <taxon>Heteroptera</taxon>
        <taxon>Panheteroptera</taxon>
        <taxon>Cimicomorpha</taxon>
        <taxon>Miridae</taxon>
        <taxon>Mirini</taxon>
        <taxon>Lygus</taxon>
    </lineage>
</organism>
<dbReference type="EMBL" id="GBRD01004788">
    <property type="protein sequence ID" value="JAG61033.1"/>
    <property type="molecule type" value="Transcribed_RNA"/>
</dbReference>
<sequence>MAFVWLVLHLLCVMISTASSSCWDSAWNSAWASKMKDIPSFNDGDLLTQSTSLNSLHNLNHQRMDHLDKFSSCLIPELKRTVKKEKRELEKMYSKHKKSSSKLKKTMQSCYPSQQRCN</sequence>
<feature type="chain" id="PRO_5015034008" evidence="2">
    <location>
        <begin position="21"/>
        <end position="118"/>
    </location>
</feature>
<name>A0A0A9YK06_LYGHE</name>